<name>A0ABN9W3L3_9DINO</name>
<protein>
    <submittedName>
        <fullName evidence="2">Uncharacterized protein</fullName>
    </submittedName>
</protein>
<sequence length="305" mass="33254">MTAAAASQSSGGLRAVLTEVPRHRSPSVQWASSSLSRKARKEKKEKKKEKKESAEEAALDAEGTAGASLGVAGCSANRGVAAGCGVSEADIYLVKDSNFEVNHIKAVSATELSYGIKASSGRTEWHDMVDSGEEEEEPPEAGGYEEMMDNLDLMGLLPPVPSFPVLVDEGGNFEKKLEPIPCFPVLDVWERIYKENLDAFVKAEKAEVERRLATDSVVGVLVGKGRHLQEEEMSGFLQQNVIAKIDDMEKAPETDVEKNHGPNTMDDQKEKFLALVELGLELMQNGARDDKIKWKNEAISFLDCG</sequence>
<comment type="caution">
    <text evidence="2">The sequence shown here is derived from an EMBL/GenBank/DDBJ whole genome shotgun (WGS) entry which is preliminary data.</text>
</comment>
<organism evidence="2 3">
    <name type="scientific">Prorocentrum cordatum</name>
    <dbReference type="NCBI Taxonomy" id="2364126"/>
    <lineage>
        <taxon>Eukaryota</taxon>
        <taxon>Sar</taxon>
        <taxon>Alveolata</taxon>
        <taxon>Dinophyceae</taxon>
        <taxon>Prorocentrales</taxon>
        <taxon>Prorocentraceae</taxon>
        <taxon>Prorocentrum</taxon>
    </lineage>
</organism>
<feature type="compositionally biased region" description="Polar residues" evidence="1">
    <location>
        <begin position="1"/>
        <end position="11"/>
    </location>
</feature>
<evidence type="ECO:0000256" key="1">
    <source>
        <dbReference type="SAM" id="MobiDB-lite"/>
    </source>
</evidence>
<proteinExistence type="predicted"/>
<dbReference type="Proteomes" id="UP001189429">
    <property type="component" value="Unassembled WGS sequence"/>
</dbReference>
<keyword evidence="3" id="KW-1185">Reference proteome</keyword>
<evidence type="ECO:0000313" key="3">
    <source>
        <dbReference type="Proteomes" id="UP001189429"/>
    </source>
</evidence>
<dbReference type="EMBL" id="CAUYUJ010018104">
    <property type="protein sequence ID" value="CAK0880663.1"/>
    <property type="molecule type" value="Genomic_DNA"/>
</dbReference>
<reference evidence="2" key="1">
    <citation type="submission" date="2023-10" db="EMBL/GenBank/DDBJ databases">
        <authorList>
            <person name="Chen Y."/>
            <person name="Shah S."/>
            <person name="Dougan E. K."/>
            <person name="Thang M."/>
            <person name="Chan C."/>
        </authorList>
    </citation>
    <scope>NUCLEOTIDE SEQUENCE [LARGE SCALE GENOMIC DNA]</scope>
</reference>
<accession>A0ABN9W3L3</accession>
<feature type="compositionally biased region" description="Basic residues" evidence="1">
    <location>
        <begin position="37"/>
        <end position="49"/>
    </location>
</feature>
<feature type="region of interest" description="Disordered" evidence="1">
    <location>
        <begin position="1"/>
        <end position="61"/>
    </location>
</feature>
<gene>
    <name evidence="2" type="ORF">PCOR1329_LOCUS63746</name>
</gene>
<evidence type="ECO:0000313" key="2">
    <source>
        <dbReference type="EMBL" id="CAK0880663.1"/>
    </source>
</evidence>